<name>A0ACD3RIG7_LARCR</name>
<keyword evidence="2" id="KW-1185">Reference proteome</keyword>
<dbReference type="Proteomes" id="UP000793456">
    <property type="component" value="Chromosome V"/>
</dbReference>
<evidence type="ECO:0000313" key="2">
    <source>
        <dbReference type="Proteomes" id="UP000793456"/>
    </source>
</evidence>
<organism evidence="1 2">
    <name type="scientific">Larimichthys crocea</name>
    <name type="common">Large yellow croaker</name>
    <name type="synonym">Pseudosciaena crocea</name>
    <dbReference type="NCBI Taxonomy" id="215358"/>
    <lineage>
        <taxon>Eukaryota</taxon>
        <taxon>Metazoa</taxon>
        <taxon>Chordata</taxon>
        <taxon>Craniata</taxon>
        <taxon>Vertebrata</taxon>
        <taxon>Euteleostomi</taxon>
        <taxon>Actinopterygii</taxon>
        <taxon>Neopterygii</taxon>
        <taxon>Teleostei</taxon>
        <taxon>Neoteleostei</taxon>
        <taxon>Acanthomorphata</taxon>
        <taxon>Eupercaria</taxon>
        <taxon>Sciaenidae</taxon>
        <taxon>Larimichthys</taxon>
    </lineage>
</organism>
<evidence type="ECO:0000313" key="1">
    <source>
        <dbReference type="EMBL" id="TMS19228.1"/>
    </source>
</evidence>
<comment type="caution">
    <text evidence="1">The sequence shown here is derived from an EMBL/GenBank/DDBJ whole genome shotgun (WGS) entry which is preliminary data.</text>
</comment>
<accession>A0ACD3RIG7</accession>
<proteinExistence type="predicted"/>
<sequence>MTSFAVLMDISRRENGEILPIKILTWSTVGVTLGFLLLTTIFLLCLRAMQCNKTSIINNGATALFFSELVFILGINQADNPFVCTVIAILLHFFYLCTFSWLFLEGLHIYRMISEVRDINYGPMRFYYLIGWGVPAFITGLAVGLDPEGYGNPDFCWLSMYDTLIWSFAGPIAMVASMNIFLYILSSRASCSMRHHSIEKKEPRVSGLKTAGGVLLLVSVTCFLALLSVNSDMIIFHYLFAGFNCVQGPFVFFFRIVFNKEARNAMKYCCSRKRPDHMIKSKASGYKCNTNYMDGRLYHLPFGDSSVSLNGTMQSGKSQQSYVPFVLRDDGLSNSQAHIALNDHTSLFHETKEHLDDRDSDSDSDLSLEDDQSGSYASTHSSDSEDEEGPLPPEECWENLASNGGKRPQPQNYSAAASGDGELAGADRLKPDALDNPEPSLSRDPRSFSDSRTQDNMTVLLPSLPSFNAHPHKGILKKKQLSPIVERNGLSRINNELCGNAPGRASPHGSSSSDSRAGPAKPSIPDQLNGVAMSIKAGTVDW</sequence>
<reference evidence="1" key="1">
    <citation type="submission" date="2018-11" db="EMBL/GenBank/DDBJ databases">
        <title>The sequence and de novo assembly of Larimichthys crocea genome using PacBio and Hi-C technologies.</title>
        <authorList>
            <person name="Xu P."/>
            <person name="Chen B."/>
            <person name="Zhou Z."/>
            <person name="Ke Q."/>
            <person name="Wu Y."/>
            <person name="Bai H."/>
            <person name="Pu F."/>
        </authorList>
    </citation>
    <scope>NUCLEOTIDE SEQUENCE</scope>
    <source>
        <tissue evidence="1">Muscle</tissue>
    </source>
</reference>
<gene>
    <name evidence="1" type="ORF">E3U43_003549</name>
</gene>
<protein>
    <submittedName>
        <fullName evidence="1">Uncharacterized protein</fullName>
    </submittedName>
</protein>
<dbReference type="EMBL" id="CM011678">
    <property type="protein sequence ID" value="TMS19228.1"/>
    <property type="molecule type" value="Genomic_DNA"/>
</dbReference>